<reference evidence="9 10" key="1">
    <citation type="submission" date="2016-10" db="EMBL/GenBank/DDBJ databases">
        <authorList>
            <person name="de Groot N.N."/>
        </authorList>
    </citation>
    <scope>NUCLEOTIDE SEQUENCE [LARGE SCALE GENOMIC DNA]</scope>
    <source>
        <strain evidence="9 10">CGMCC 1.9156</strain>
    </source>
</reference>
<keyword evidence="5 7" id="KW-1133">Transmembrane helix</keyword>
<evidence type="ECO:0000256" key="6">
    <source>
        <dbReference type="ARBA" id="ARBA00023136"/>
    </source>
</evidence>
<dbReference type="PANTHER" id="PTHR30506">
    <property type="entry name" value="INNER MEMBRANE PROTEIN"/>
    <property type="match status" value="1"/>
</dbReference>
<feature type="transmembrane region" description="Helical" evidence="7">
    <location>
        <begin position="32"/>
        <end position="52"/>
    </location>
</feature>
<feature type="transmembrane region" description="Helical" evidence="7">
    <location>
        <begin position="6"/>
        <end position="25"/>
    </location>
</feature>
<dbReference type="PANTHER" id="PTHR30506:SF3">
    <property type="entry name" value="UPF0126 INNER MEMBRANE PROTEIN YADS-RELATED"/>
    <property type="match status" value="1"/>
</dbReference>
<comment type="similarity">
    <text evidence="2">Belongs to the UPF0126 family.</text>
</comment>
<feature type="domain" description="Glycine transporter" evidence="8">
    <location>
        <begin position="93"/>
        <end position="167"/>
    </location>
</feature>
<comment type="subcellular location">
    <subcellularLocation>
        <location evidence="1">Cell membrane</location>
        <topology evidence="1">Multi-pass membrane protein</topology>
    </subcellularLocation>
</comment>
<proteinExistence type="inferred from homology"/>
<evidence type="ECO:0000313" key="10">
    <source>
        <dbReference type="Proteomes" id="UP000198964"/>
    </source>
</evidence>
<evidence type="ECO:0000256" key="7">
    <source>
        <dbReference type="SAM" id="Phobius"/>
    </source>
</evidence>
<evidence type="ECO:0000259" key="8">
    <source>
        <dbReference type="Pfam" id="PF03458"/>
    </source>
</evidence>
<dbReference type="STRING" id="655355.SAMN05216283_10647"/>
<feature type="transmembrane region" description="Helical" evidence="7">
    <location>
        <begin position="64"/>
        <end position="80"/>
    </location>
</feature>
<evidence type="ECO:0000256" key="1">
    <source>
        <dbReference type="ARBA" id="ARBA00004651"/>
    </source>
</evidence>
<name>A0A1I2IH13_9BACT</name>
<keyword evidence="6 7" id="KW-0472">Membrane</keyword>
<dbReference type="AlphaFoldDB" id="A0A1I2IH13"/>
<dbReference type="RefSeq" id="WP_093920183.1">
    <property type="nucleotide sequence ID" value="NZ_FONW01000006.1"/>
</dbReference>
<dbReference type="EMBL" id="FONW01000006">
    <property type="protein sequence ID" value="SFF41692.1"/>
    <property type="molecule type" value="Genomic_DNA"/>
</dbReference>
<dbReference type="Pfam" id="PF03458">
    <property type="entry name" value="Gly_transporter"/>
    <property type="match status" value="2"/>
</dbReference>
<gene>
    <name evidence="9" type="ORF">SAMN05216283_10647</name>
</gene>
<feature type="domain" description="Glycine transporter" evidence="8">
    <location>
        <begin position="7"/>
        <end position="81"/>
    </location>
</feature>
<dbReference type="InterPro" id="IPR005115">
    <property type="entry name" value="Gly_transporter"/>
</dbReference>
<sequence length="214" mass="23639">METTLNYISILGSFVLAISGALTAMSKRFDPFGVLIVAFATAVGGGTVRDMLLSGKSAFWLEQTSYIHFILAGTIFAIVFKSRLFHINRPLLFFDAIGLALYTVTGVQIGLQYELASVNCVILGTITGVFGGILRDILVNEVPVIFKKEVYATVCILGSILYLLLHRIQLPTVILQTVPVLFIIILRLLVIQFNISLPSLYADEREARRNNKKL</sequence>
<evidence type="ECO:0000256" key="4">
    <source>
        <dbReference type="ARBA" id="ARBA00022692"/>
    </source>
</evidence>
<keyword evidence="4 7" id="KW-0812">Transmembrane</keyword>
<evidence type="ECO:0000313" key="9">
    <source>
        <dbReference type="EMBL" id="SFF41692.1"/>
    </source>
</evidence>
<dbReference type="Proteomes" id="UP000198964">
    <property type="component" value="Unassembled WGS sequence"/>
</dbReference>
<accession>A0A1I2IH13</accession>
<feature type="transmembrane region" description="Helical" evidence="7">
    <location>
        <begin position="92"/>
        <end position="110"/>
    </location>
</feature>
<protein>
    <submittedName>
        <fullName evidence="9">Uncharacterized membrane protein YeiH</fullName>
    </submittedName>
</protein>
<feature type="transmembrane region" description="Helical" evidence="7">
    <location>
        <begin position="116"/>
        <end position="138"/>
    </location>
</feature>
<feature type="transmembrane region" description="Helical" evidence="7">
    <location>
        <begin position="180"/>
        <end position="202"/>
    </location>
</feature>
<feature type="transmembrane region" description="Helical" evidence="7">
    <location>
        <begin position="150"/>
        <end position="168"/>
    </location>
</feature>
<dbReference type="GO" id="GO:0005886">
    <property type="term" value="C:plasma membrane"/>
    <property type="evidence" value="ECO:0007669"/>
    <property type="project" value="UniProtKB-SubCell"/>
</dbReference>
<evidence type="ECO:0000256" key="3">
    <source>
        <dbReference type="ARBA" id="ARBA00022475"/>
    </source>
</evidence>
<keyword evidence="3" id="KW-1003">Cell membrane</keyword>
<keyword evidence="10" id="KW-1185">Reference proteome</keyword>
<evidence type="ECO:0000256" key="2">
    <source>
        <dbReference type="ARBA" id="ARBA00008193"/>
    </source>
</evidence>
<organism evidence="9 10">
    <name type="scientific">Sunxiuqinia elliptica</name>
    <dbReference type="NCBI Taxonomy" id="655355"/>
    <lineage>
        <taxon>Bacteria</taxon>
        <taxon>Pseudomonadati</taxon>
        <taxon>Bacteroidota</taxon>
        <taxon>Bacteroidia</taxon>
        <taxon>Marinilabiliales</taxon>
        <taxon>Prolixibacteraceae</taxon>
        <taxon>Sunxiuqinia</taxon>
    </lineage>
</organism>
<evidence type="ECO:0000256" key="5">
    <source>
        <dbReference type="ARBA" id="ARBA00022989"/>
    </source>
</evidence>